<gene>
    <name evidence="1" type="ORF">SAMN05216361_0122</name>
</gene>
<dbReference type="Proteomes" id="UP000184520">
    <property type="component" value="Unassembled WGS sequence"/>
</dbReference>
<evidence type="ECO:0000313" key="2">
    <source>
        <dbReference type="Proteomes" id="UP000184520"/>
    </source>
</evidence>
<evidence type="ECO:0008006" key="3">
    <source>
        <dbReference type="Google" id="ProtNLM"/>
    </source>
</evidence>
<dbReference type="STRING" id="634436.SAMN05216361_0122"/>
<dbReference type="AlphaFoldDB" id="A0A1M5SXQ1"/>
<organism evidence="1 2">
    <name type="scientific">Marisediminitalea aggregata</name>
    <dbReference type="NCBI Taxonomy" id="634436"/>
    <lineage>
        <taxon>Bacteria</taxon>
        <taxon>Pseudomonadati</taxon>
        <taxon>Pseudomonadota</taxon>
        <taxon>Gammaproteobacteria</taxon>
        <taxon>Alteromonadales</taxon>
        <taxon>Alteromonadaceae</taxon>
        <taxon>Marisediminitalea</taxon>
    </lineage>
</organism>
<dbReference type="Gene3D" id="3.40.50.300">
    <property type="entry name" value="P-loop containing nucleotide triphosphate hydrolases"/>
    <property type="match status" value="1"/>
</dbReference>
<dbReference type="RefSeq" id="WP_073325460.1">
    <property type="nucleotide sequence ID" value="NZ_FQWD01000013.1"/>
</dbReference>
<name>A0A1M5SXQ1_9ALTE</name>
<reference evidence="2" key="1">
    <citation type="submission" date="2016-11" db="EMBL/GenBank/DDBJ databases">
        <authorList>
            <person name="Varghese N."/>
            <person name="Submissions S."/>
        </authorList>
    </citation>
    <scope>NUCLEOTIDE SEQUENCE [LARGE SCALE GENOMIC DNA]</scope>
    <source>
        <strain evidence="2">CGMCC 1.8995</strain>
    </source>
</reference>
<evidence type="ECO:0000313" key="1">
    <source>
        <dbReference type="EMBL" id="SHH43307.1"/>
    </source>
</evidence>
<proteinExistence type="predicted"/>
<protein>
    <recommendedName>
        <fullName evidence="3">Sulfotransferase family protein</fullName>
    </recommendedName>
</protein>
<accession>A0A1M5SXQ1</accession>
<dbReference type="EMBL" id="FQWD01000013">
    <property type="protein sequence ID" value="SHH43307.1"/>
    <property type="molecule type" value="Genomic_DNA"/>
</dbReference>
<sequence length="221" mass="25959">MPYSIKKSFYFVRISKTAGMYLMEALREAIPDIVDDKNNYFPPVSIDGERHGDHIWLSDLYESLEGSESVQYSKFKFDRNSLDELKKFAVIRNPYTRTLSLFSFFRRFNNEVYTPKMFENDVFNIESRFNSYHLFQSDFICKKGSEDLLVDHLIPVENNLLEQVGDYVGVHLESRKKVNVSSTRKVNDADFFRNDLVVEKIASFFDKDFRVLGYSKSDIPK</sequence>
<keyword evidence="2" id="KW-1185">Reference proteome</keyword>
<dbReference type="InterPro" id="IPR027417">
    <property type="entry name" value="P-loop_NTPase"/>
</dbReference>